<name>A0A0F9NU62_9ZZZZ</name>
<reference evidence="1" key="1">
    <citation type="journal article" date="2015" name="Nature">
        <title>Complex archaea that bridge the gap between prokaryotes and eukaryotes.</title>
        <authorList>
            <person name="Spang A."/>
            <person name="Saw J.H."/>
            <person name="Jorgensen S.L."/>
            <person name="Zaremba-Niedzwiedzka K."/>
            <person name="Martijn J."/>
            <person name="Lind A.E."/>
            <person name="van Eijk R."/>
            <person name="Schleper C."/>
            <person name="Guy L."/>
            <person name="Ettema T.J."/>
        </authorList>
    </citation>
    <scope>NUCLEOTIDE SEQUENCE</scope>
</reference>
<sequence length="202" mass="23519">MKELYSKYKIQKMNGKPIDPNAQYFVLRLDTDPAARAAMLTYAAGVERNGEVEFAEGIRGWIAPMSRGHFEQYINRSLKTMPRNQSFFHTKKQYRARTKTVTRRDGWAFAKVGDIVNGCEKCQGLRKGEKIVVMGQHRYTNLRWEPLSRMIDEPEYGKAEVILEGFPDMTPDEFVLFYCKAMNCTPKKLVHRMEYVFVTRAE</sequence>
<evidence type="ECO:0000313" key="1">
    <source>
        <dbReference type="EMBL" id="KKN15647.1"/>
    </source>
</evidence>
<evidence type="ECO:0008006" key="2">
    <source>
        <dbReference type="Google" id="ProtNLM"/>
    </source>
</evidence>
<protein>
    <recommendedName>
        <fullName evidence="2">ASCH domain-containing protein</fullName>
    </recommendedName>
</protein>
<proteinExistence type="predicted"/>
<accession>A0A0F9NU62</accession>
<dbReference type="EMBL" id="LAZR01003692">
    <property type="protein sequence ID" value="KKN15647.1"/>
    <property type="molecule type" value="Genomic_DNA"/>
</dbReference>
<comment type="caution">
    <text evidence="1">The sequence shown here is derived from an EMBL/GenBank/DDBJ whole genome shotgun (WGS) entry which is preliminary data.</text>
</comment>
<dbReference type="AlphaFoldDB" id="A0A0F9NU62"/>
<gene>
    <name evidence="1" type="ORF">LCGC14_0983830</name>
</gene>
<organism evidence="1">
    <name type="scientific">marine sediment metagenome</name>
    <dbReference type="NCBI Taxonomy" id="412755"/>
    <lineage>
        <taxon>unclassified sequences</taxon>
        <taxon>metagenomes</taxon>
        <taxon>ecological metagenomes</taxon>
    </lineage>
</organism>